<dbReference type="InterPro" id="IPR003123">
    <property type="entry name" value="VPS9"/>
</dbReference>
<dbReference type="HOGENOM" id="CLU_387997_0_0_1"/>
<feature type="region of interest" description="Disordered" evidence="1">
    <location>
        <begin position="280"/>
        <end position="321"/>
    </location>
</feature>
<dbReference type="AlphaFoldDB" id="D7M226"/>
<dbReference type="SUPFAM" id="SSF109993">
    <property type="entry name" value="VPS9 domain"/>
    <property type="match status" value="1"/>
</dbReference>
<dbReference type="Gene3D" id="1.20.1050.80">
    <property type="entry name" value="VPS9 domain"/>
    <property type="match status" value="1"/>
</dbReference>
<evidence type="ECO:0000313" key="4">
    <source>
        <dbReference type="Proteomes" id="UP000008694"/>
    </source>
</evidence>
<feature type="domain" description="VPS9" evidence="2">
    <location>
        <begin position="99"/>
        <end position="243"/>
    </location>
</feature>
<dbReference type="InterPro" id="IPR011990">
    <property type="entry name" value="TPR-like_helical_dom_sf"/>
</dbReference>
<dbReference type="PANTHER" id="PTHR23101:SF25">
    <property type="entry name" value="GTPASE-ACTIVATING PROTEIN AND VPS9 DOMAIN-CONTAINING PROTEIN 1"/>
    <property type="match status" value="1"/>
</dbReference>
<dbReference type="Proteomes" id="UP000008694">
    <property type="component" value="Unassembled WGS sequence"/>
</dbReference>
<dbReference type="Gene3D" id="1.25.40.10">
    <property type="entry name" value="Tetratricopeptide repeat domain"/>
    <property type="match status" value="1"/>
</dbReference>
<feature type="region of interest" description="Disordered" evidence="1">
    <location>
        <begin position="384"/>
        <end position="403"/>
    </location>
</feature>
<dbReference type="STRING" id="81972.D7M226"/>
<protein>
    <recommendedName>
        <fullName evidence="2">VPS9 domain-containing protein</fullName>
    </recommendedName>
</protein>
<dbReference type="Gramene" id="fgenesh2_kg.6__877__AT5G09320.1">
    <property type="protein sequence ID" value="fgenesh2_kg.6__877__AT5G09320.1"/>
    <property type="gene ID" value="fgenesh2_kg.6__877__AT5G09320.1"/>
</dbReference>
<keyword evidence="4" id="KW-1185">Reference proteome</keyword>
<accession>D7M226</accession>
<dbReference type="GO" id="GO:0031267">
    <property type="term" value="F:small GTPase binding"/>
    <property type="evidence" value="ECO:0007669"/>
    <property type="project" value="TreeGrafter"/>
</dbReference>
<reference evidence="4" key="1">
    <citation type="journal article" date="2011" name="Nat. Genet.">
        <title>The Arabidopsis lyrata genome sequence and the basis of rapid genome size change.</title>
        <authorList>
            <person name="Hu T.T."/>
            <person name="Pattyn P."/>
            <person name="Bakker E.G."/>
            <person name="Cao J."/>
            <person name="Cheng J.-F."/>
            <person name="Clark R.M."/>
            <person name="Fahlgren N."/>
            <person name="Fawcett J.A."/>
            <person name="Grimwood J."/>
            <person name="Gundlach H."/>
            <person name="Haberer G."/>
            <person name="Hollister J.D."/>
            <person name="Ossowski S."/>
            <person name="Ottilar R.P."/>
            <person name="Salamov A.A."/>
            <person name="Schneeberger K."/>
            <person name="Spannagl M."/>
            <person name="Wang X."/>
            <person name="Yang L."/>
            <person name="Nasrallah M.E."/>
            <person name="Bergelson J."/>
            <person name="Carrington J.C."/>
            <person name="Gaut B.S."/>
            <person name="Schmutz J."/>
            <person name="Mayer K.F.X."/>
            <person name="Van de Peer Y."/>
            <person name="Grigoriev I.V."/>
            <person name="Nordborg M."/>
            <person name="Weigel D."/>
            <person name="Guo Y.-L."/>
        </authorList>
    </citation>
    <scope>NUCLEOTIDE SEQUENCE [LARGE SCALE GENOMIC DNA]</scope>
    <source>
        <strain evidence="4">cv. MN47</strain>
    </source>
</reference>
<proteinExistence type="predicted"/>
<organism evidence="4">
    <name type="scientific">Arabidopsis lyrata subsp. lyrata</name>
    <name type="common">Lyre-leaved rock-cress</name>
    <dbReference type="NCBI Taxonomy" id="81972"/>
    <lineage>
        <taxon>Eukaryota</taxon>
        <taxon>Viridiplantae</taxon>
        <taxon>Streptophyta</taxon>
        <taxon>Embryophyta</taxon>
        <taxon>Tracheophyta</taxon>
        <taxon>Spermatophyta</taxon>
        <taxon>Magnoliopsida</taxon>
        <taxon>eudicotyledons</taxon>
        <taxon>Gunneridae</taxon>
        <taxon>Pentapetalae</taxon>
        <taxon>rosids</taxon>
        <taxon>malvids</taxon>
        <taxon>Brassicales</taxon>
        <taxon>Brassicaceae</taxon>
        <taxon>Camelineae</taxon>
        <taxon>Arabidopsis</taxon>
    </lineage>
</organism>
<dbReference type="PANTHER" id="PTHR23101">
    <property type="entry name" value="RAB GDP/GTP EXCHANGE FACTOR"/>
    <property type="match status" value="1"/>
</dbReference>
<dbReference type="EMBL" id="GL348718">
    <property type="protein sequence ID" value="EFH49653.1"/>
    <property type="molecule type" value="Genomic_DNA"/>
</dbReference>
<dbReference type="Gene3D" id="1.10.246.120">
    <property type="match status" value="1"/>
</dbReference>
<sequence>MENTDVVSGLHNFLSKPSAKDFIKSIKSFIVSILNTAPDPEKDCDAVQEFFSKMESAFRAHPLWSGCSADELHNAGDGLEKYVMTKLFPRVFASNTEDVISDEKLFHKMSLFQLFISPENLDIQPTFQNQTSWLLAQKELQKINMYNAPRDKLMCILRCCKVINNLLLNASIASNENAPGADQFLPVLIYVTIKANPPQFHSNLLYIQRYRRQSKLVGEAAYLFTNILSAESFISNIDAESLSMDEADFENKMKSARARLSGLGSQSYQNDHDAALTAHNPKRENTLLHTKSSDSLSGTNETPIKKAESITDLENKGASTLSKDRSEATKIFQEYPYMFASVGDLKIGYVEDLLNSYKQLVFKYVCLSKGLGDAKSLAPSISPLQASKDSDNHTTLSSDVQTKSETDSSVDDLFRALQDTRGLRAGLLDIRGIFSLVATGCSLLIRNDEFVLPLKLRLPKHENLAALSANPGSPANSVIGVVVFSRTANMEGIGLRSCGQDILRLGFKLRGGIGGRIPILRRAMGIKMRDRSKNRKPLQRGRMLSIEAIQAVQALKRANPLLPPPSPSSSSALVDRVIISKFRRLLKFDMVAVLRELLRQNECSLALKVFEEIRKEYWYKPQVRMYTDMITVMADNSLMEEVNYLYSAMKSEKGLMADIEWFNTLLTILLNHKLFDLVMDCYAFMQSIGYEPDRASFRILVLGLESNGEMSLSAIVRKDAHEYYGESLEFIEEEEEISSGTGVLI</sequence>
<dbReference type="GO" id="GO:0005085">
    <property type="term" value="F:guanyl-nucleotide exchange factor activity"/>
    <property type="evidence" value="ECO:0007669"/>
    <property type="project" value="InterPro"/>
</dbReference>
<dbReference type="Pfam" id="PF02204">
    <property type="entry name" value="VPS9"/>
    <property type="match status" value="1"/>
</dbReference>
<evidence type="ECO:0000313" key="3">
    <source>
        <dbReference type="EMBL" id="EFH49653.1"/>
    </source>
</evidence>
<name>D7M226_ARALL</name>
<evidence type="ECO:0000259" key="2">
    <source>
        <dbReference type="PROSITE" id="PS51205"/>
    </source>
</evidence>
<dbReference type="PROSITE" id="PS51205">
    <property type="entry name" value="VPS9"/>
    <property type="match status" value="1"/>
</dbReference>
<feature type="compositionally biased region" description="Basic and acidic residues" evidence="1">
    <location>
        <begin position="303"/>
        <end position="315"/>
    </location>
</feature>
<dbReference type="InterPro" id="IPR045046">
    <property type="entry name" value="Vps9-like"/>
</dbReference>
<dbReference type="InterPro" id="IPR041545">
    <property type="entry name" value="DUF5601"/>
</dbReference>
<dbReference type="eggNOG" id="KOG2319">
    <property type="taxonomic scope" value="Eukaryota"/>
</dbReference>
<evidence type="ECO:0000256" key="1">
    <source>
        <dbReference type="SAM" id="MobiDB-lite"/>
    </source>
</evidence>
<dbReference type="GO" id="GO:0030139">
    <property type="term" value="C:endocytic vesicle"/>
    <property type="evidence" value="ECO:0007669"/>
    <property type="project" value="TreeGrafter"/>
</dbReference>
<feature type="compositionally biased region" description="Polar residues" evidence="1">
    <location>
        <begin position="287"/>
        <end position="302"/>
    </location>
</feature>
<dbReference type="GO" id="GO:0016192">
    <property type="term" value="P:vesicle-mediated transport"/>
    <property type="evidence" value="ECO:0007669"/>
    <property type="project" value="InterPro"/>
</dbReference>
<dbReference type="InterPro" id="IPR037191">
    <property type="entry name" value="VPS9_dom_sf"/>
</dbReference>
<dbReference type="GO" id="GO:0005829">
    <property type="term" value="C:cytosol"/>
    <property type="evidence" value="ECO:0007669"/>
    <property type="project" value="TreeGrafter"/>
</dbReference>
<dbReference type="FunFam" id="1.20.1050.80:FF:000007">
    <property type="entry name" value="Vacuolar protein sorting-associated protein 9A"/>
    <property type="match status" value="1"/>
</dbReference>
<dbReference type="SMART" id="SM00167">
    <property type="entry name" value="VPS9"/>
    <property type="match status" value="1"/>
</dbReference>
<gene>
    <name evidence="3" type="ORF">ARALYDRAFT_487743</name>
</gene>
<dbReference type="Pfam" id="PF18151">
    <property type="entry name" value="DUF5601"/>
    <property type="match status" value="1"/>
</dbReference>